<comment type="caution">
    <text evidence="1">The sequence shown here is derived from an EMBL/GenBank/DDBJ whole genome shotgun (WGS) entry which is preliminary data.</text>
</comment>
<keyword evidence="2" id="KW-1185">Reference proteome</keyword>
<reference evidence="1" key="2">
    <citation type="journal article" date="2022" name="New Phytol.">
        <title>Evolutionary transition to the ectomycorrhizal habit in the genomes of a hyperdiverse lineage of mushroom-forming fungi.</title>
        <authorList>
            <person name="Looney B."/>
            <person name="Miyauchi S."/>
            <person name="Morin E."/>
            <person name="Drula E."/>
            <person name="Courty P.E."/>
            <person name="Kohler A."/>
            <person name="Kuo A."/>
            <person name="LaButti K."/>
            <person name="Pangilinan J."/>
            <person name="Lipzen A."/>
            <person name="Riley R."/>
            <person name="Andreopoulos W."/>
            <person name="He G."/>
            <person name="Johnson J."/>
            <person name="Nolan M."/>
            <person name="Tritt A."/>
            <person name="Barry K.W."/>
            <person name="Grigoriev I.V."/>
            <person name="Nagy L.G."/>
            <person name="Hibbett D."/>
            <person name="Henrissat B."/>
            <person name="Matheny P.B."/>
            <person name="Labbe J."/>
            <person name="Martin F.M."/>
        </authorList>
    </citation>
    <scope>NUCLEOTIDE SEQUENCE</scope>
    <source>
        <strain evidence="1">EC-137</strain>
    </source>
</reference>
<organism evidence="1 2">
    <name type="scientific">Vararia minispora EC-137</name>
    <dbReference type="NCBI Taxonomy" id="1314806"/>
    <lineage>
        <taxon>Eukaryota</taxon>
        <taxon>Fungi</taxon>
        <taxon>Dikarya</taxon>
        <taxon>Basidiomycota</taxon>
        <taxon>Agaricomycotina</taxon>
        <taxon>Agaricomycetes</taxon>
        <taxon>Russulales</taxon>
        <taxon>Lachnocladiaceae</taxon>
        <taxon>Vararia</taxon>
    </lineage>
</organism>
<evidence type="ECO:0000313" key="2">
    <source>
        <dbReference type="Proteomes" id="UP000814128"/>
    </source>
</evidence>
<reference evidence="1" key="1">
    <citation type="submission" date="2021-02" db="EMBL/GenBank/DDBJ databases">
        <authorList>
            <consortium name="DOE Joint Genome Institute"/>
            <person name="Ahrendt S."/>
            <person name="Looney B.P."/>
            <person name="Miyauchi S."/>
            <person name="Morin E."/>
            <person name="Drula E."/>
            <person name="Courty P.E."/>
            <person name="Chicoki N."/>
            <person name="Fauchery L."/>
            <person name="Kohler A."/>
            <person name="Kuo A."/>
            <person name="Labutti K."/>
            <person name="Pangilinan J."/>
            <person name="Lipzen A."/>
            <person name="Riley R."/>
            <person name="Andreopoulos W."/>
            <person name="He G."/>
            <person name="Johnson J."/>
            <person name="Barry K.W."/>
            <person name="Grigoriev I.V."/>
            <person name="Nagy L."/>
            <person name="Hibbett D."/>
            <person name="Henrissat B."/>
            <person name="Matheny P.B."/>
            <person name="Labbe J."/>
            <person name="Martin F."/>
        </authorList>
    </citation>
    <scope>NUCLEOTIDE SEQUENCE</scope>
    <source>
        <strain evidence="1">EC-137</strain>
    </source>
</reference>
<name>A0ACB8QED7_9AGAM</name>
<gene>
    <name evidence="1" type="ORF">K488DRAFT_72465</name>
</gene>
<dbReference type="Proteomes" id="UP000814128">
    <property type="component" value="Unassembled WGS sequence"/>
</dbReference>
<protein>
    <submittedName>
        <fullName evidence="1">Uncharacterized protein</fullName>
    </submittedName>
</protein>
<proteinExistence type="predicted"/>
<sequence length="384" mass="43522">MRNTIVEEVDRIIREGFGGHYSVRVFGSSRYGLDRADSDLDLVILDPSRKNGFPPWVHPKLSAVYDVRKVAHQLSKSFRILSQVPTASVPIVKFKDVRSGIHCDICVNERLGLINTYLLSQYCKLLPWLRTLVKTIKIWAKPLGLNDVQAGGFNSYTLTLMTIAWLQSCGMLPNLQENSALGSTELYWMRPRKKTPLATKCVVEWDRTTYEDEAWTPGGDLRLYDSLVAWFRYWGYEYDYATKIVSIRHGGMVARQEPFDGRLACRQGPASSGTRSTLVTENAGYPSLIKSMRVEDLESQTEVGSVLEPRPESLDLGHMFDTSAEGKFYHDPMATWLAADEERSNRHPLQWANHPVVVSDPFIRSKVRLPAGSHKPYNNMDSFG</sequence>
<dbReference type="EMBL" id="MU273640">
    <property type="protein sequence ID" value="KAI0030087.1"/>
    <property type="molecule type" value="Genomic_DNA"/>
</dbReference>
<evidence type="ECO:0000313" key="1">
    <source>
        <dbReference type="EMBL" id="KAI0030087.1"/>
    </source>
</evidence>
<accession>A0ACB8QED7</accession>